<dbReference type="CDD" id="cd02144">
    <property type="entry name" value="iodotyrosine_dehalogenase"/>
    <property type="match status" value="1"/>
</dbReference>
<dbReference type="Proteomes" id="UP000094795">
    <property type="component" value="Unassembled WGS sequence"/>
</dbReference>
<dbReference type="Gene3D" id="3.40.109.10">
    <property type="entry name" value="NADH Oxidase"/>
    <property type="match status" value="1"/>
</dbReference>
<evidence type="ECO:0000313" key="5">
    <source>
        <dbReference type="EMBL" id="OCW57312.1"/>
    </source>
</evidence>
<dbReference type="OrthoDB" id="9802510at2"/>
<evidence type="ECO:0000256" key="2">
    <source>
        <dbReference type="ARBA" id="ARBA00022643"/>
    </source>
</evidence>
<dbReference type="STRING" id="1480615.AWJ14_15485"/>
<keyword evidence="6" id="KW-1185">Reference proteome</keyword>
<name>A0A1C1YUU2_9HYPH</name>
<dbReference type="PANTHER" id="PTHR23026">
    <property type="entry name" value="NADPH NITROREDUCTASE"/>
    <property type="match status" value="1"/>
</dbReference>
<dbReference type="AlphaFoldDB" id="A0A1C1YUU2"/>
<dbReference type="PANTHER" id="PTHR23026:SF90">
    <property type="entry name" value="IODOTYROSINE DEIODINASE 1"/>
    <property type="match status" value="1"/>
</dbReference>
<sequence>MAEAAKTVPLSLARKSETEMLAEARRFFALMQARRTVRDFSPDPVDPELIRLAVRTAGTAPSGANQQPWSFVAIDDPDTKRAIRLAAEEEERTFYGGRAGAEWLGALSPLGTDWQKPFLETAPWLIAVFAQRWGTDAEGRKIKHYYVPESVSIAIGLMIASLHAAGLATLTHTPSPMGFLNRICARPDNERPLLLLVAGHPAADATVPAISRKSEDEILVWKRAP</sequence>
<evidence type="ECO:0000259" key="4">
    <source>
        <dbReference type="Pfam" id="PF00881"/>
    </source>
</evidence>
<dbReference type="InterPro" id="IPR000415">
    <property type="entry name" value="Nitroreductase-like"/>
</dbReference>
<dbReference type="Pfam" id="PF00881">
    <property type="entry name" value="Nitroreductase"/>
    <property type="match status" value="1"/>
</dbReference>
<keyword evidence="2" id="KW-0288">FMN</keyword>
<evidence type="ECO:0000313" key="6">
    <source>
        <dbReference type="Proteomes" id="UP000094795"/>
    </source>
</evidence>
<feature type="domain" description="Nitroreductase" evidence="4">
    <location>
        <begin position="32"/>
        <end position="200"/>
    </location>
</feature>
<proteinExistence type="predicted"/>
<dbReference type="InterPro" id="IPR029479">
    <property type="entry name" value="Nitroreductase"/>
</dbReference>
<dbReference type="RefSeq" id="WP_066179282.1">
    <property type="nucleotide sequence ID" value="NZ_LQZT01000017.1"/>
</dbReference>
<accession>A0A1C1YUU2</accession>
<keyword evidence="1" id="KW-0285">Flavoprotein</keyword>
<keyword evidence="3" id="KW-0560">Oxidoreductase</keyword>
<evidence type="ECO:0000256" key="1">
    <source>
        <dbReference type="ARBA" id="ARBA00022630"/>
    </source>
</evidence>
<protein>
    <submittedName>
        <fullName evidence="5">Nitroreductase</fullName>
    </submittedName>
</protein>
<reference evidence="5 6" key="1">
    <citation type="submission" date="2015-12" db="EMBL/GenBank/DDBJ databases">
        <authorList>
            <person name="Shamseldin A."/>
            <person name="Moawad H."/>
            <person name="Abd El-Rahim W.M."/>
            <person name="Sadowsky M.J."/>
        </authorList>
    </citation>
    <scope>NUCLEOTIDE SEQUENCE [LARGE SCALE GENOMIC DNA]</scope>
    <source>
        <strain evidence="5 6">JC234</strain>
    </source>
</reference>
<comment type="caution">
    <text evidence="5">The sequence shown here is derived from an EMBL/GenBank/DDBJ whole genome shotgun (WGS) entry which is preliminary data.</text>
</comment>
<evidence type="ECO:0000256" key="3">
    <source>
        <dbReference type="ARBA" id="ARBA00023002"/>
    </source>
</evidence>
<dbReference type="InterPro" id="IPR050627">
    <property type="entry name" value="Nitroreductase/BluB"/>
</dbReference>
<dbReference type="GO" id="GO:0016491">
    <property type="term" value="F:oxidoreductase activity"/>
    <property type="evidence" value="ECO:0007669"/>
    <property type="project" value="UniProtKB-KW"/>
</dbReference>
<dbReference type="SUPFAM" id="SSF55469">
    <property type="entry name" value="FMN-dependent nitroreductase-like"/>
    <property type="match status" value="1"/>
</dbReference>
<gene>
    <name evidence="5" type="ORF">AWJ14_15485</name>
</gene>
<dbReference type="EMBL" id="LQZT01000017">
    <property type="protein sequence ID" value="OCW57312.1"/>
    <property type="molecule type" value="Genomic_DNA"/>
</dbReference>
<organism evidence="5 6">
    <name type="scientific">Hoeflea olei</name>
    <dbReference type="NCBI Taxonomy" id="1480615"/>
    <lineage>
        <taxon>Bacteria</taxon>
        <taxon>Pseudomonadati</taxon>
        <taxon>Pseudomonadota</taxon>
        <taxon>Alphaproteobacteria</taxon>
        <taxon>Hyphomicrobiales</taxon>
        <taxon>Rhizobiaceae</taxon>
        <taxon>Hoeflea</taxon>
    </lineage>
</organism>